<dbReference type="Proteomes" id="UP000256964">
    <property type="component" value="Unassembled WGS sequence"/>
</dbReference>
<protein>
    <submittedName>
        <fullName evidence="1">Uncharacterized protein</fullName>
    </submittedName>
</protein>
<organism evidence="1 2">
    <name type="scientific">Lentinus brumalis</name>
    <dbReference type="NCBI Taxonomy" id="2498619"/>
    <lineage>
        <taxon>Eukaryota</taxon>
        <taxon>Fungi</taxon>
        <taxon>Dikarya</taxon>
        <taxon>Basidiomycota</taxon>
        <taxon>Agaricomycotina</taxon>
        <taxon>Agaricomycetes</taxon>
        <taxon>Polyporales</taxon>
        <taxon>Polyporaceae</taxon>
        <taxon>Lentinus</taxon>
    </lineage>
</organism>
<keyword evidence="2" id="KW-1185">Reference proteome</keyword>
<proteinExistence type="predicted"/>
<sequence>MHDINILNLRFVGLEDQQCEQLSFDLNALLNIDPAATPSATAGLPVSPTSHCGDDDINMVRL</sequence>
<dbReference type="AlphaFoldDB" id="A0A371CT25"/>
<evidence type="ECO:0000313" key="1">
    <source>
        <dbReference type="EMBL" id="RDX43445.1"/>
    </source>
</evidence>
<dbReference type="EMBL" id="KZ857464">
    <property type="protein sequence ID" value="RDX43445.1"/>
    <property type="molecule type" value="Genomic_DNA"/>
</dbReference>
<evidence type="ECO:0000313" key="2">
    <source>
        <dbReference type="Proteomes" id="UP000256964"/>
    </source>
</evidence>
<name>A0A371CT25_9APHY</name>
<reference evidence="1 2" key="1">
    <citation type="journal article" date="2018" name="Biotechnol. Biofuels">
        <title>Integrative visual omics of the white-rot fungus Polyporus brumalis exposes the biotechnological potential of its oxidative enzymes for delignifying raw plant biomass.</title>
        <authorList>
            <person name="Miyauchi S."/>
            <person name="Rancon A."/>
            <person name="Drula E."/>
            <person name="Hage H."/>
            <person name="Chaduli D."/>
            <person name="Favel A."/>
            <person name="Grisel S."/>
            <person name="Henrissat B."/>
            <person name="Herpoel-Gimbert I."/>
            <person name="Ruiz-Duenas F.J."/>
            <person name="Chevret D."/>
            <person name="Hainaut M."/>
            <person name="Lin J."/>
            <person name="Wang M."/>
            <person name="Pangilinan J."/>
            <person name="Lipzen A."/>
            <person name="Lesage-Meessen L."/>
            <person name="Navarro D."/>
            <person name="Riley R."/>
            <person name="Grigoriev I.V."/>
            <person name="Zhou S."/>
            <person name="Raouche S."/>
            <person name="Rosso M.N."/>
        </authorList>
    </citation>
    <scope>NUCLEOTIDE SEQUENCE [LARGE SCALE GENOMIC DNA]</scope>
    <source>
        <strain evidence="1 2">BRFM 1820</strain>
    </source>
</reference>
<accession>A0A371CT25</accession>
<gene>
    <name evidence="1" type="ORF">OH76DRAFT_1410102</name>
</gene>